<evidence type="ECO:0008006" key="4">
    <source>
        <dbReference type="Google" id="ProtNLM"/>
    </source>
</evidence>
<feature type="compositionally biased region" description="Low complexity" evidence="1">
    <location>
        <begin position="50"/>
        <end position="99"/>
    </location>
</feature>
<dbReference type="EMBL" id="JAOQBH010000006">
    <property type="protein sequence ID" value="KAJ4135286.1"/>
    <property type="molecule type" value="Genomic_DNA"/>
</dbReference>
<name>A0ABQ8RHL2_FUSEQ</name>
<reference evidence="2" key="1">
    <citation type="submission" date="2022-09" db="EMBL/GenBank/DDBJ databases">
        <title>Fusarium specimens isolated from Avocado Roots.</title>
        <authorList>
            <person name="Stajich J."/>
            <person name="Roper C."/>
            <person name="Heimlech-Rivalta G."/>
        </authorList>
    </citation>
    <scope>NUCLEOTIDE SEQUENCE</scope>
    <source>
        <strain evidence="2">CF00095</strain>
    </source>
</reference>
<feature type="region of interest" description="Disordered" evidence="1">
    <location>
        <begin position="50"/>
        <end position="104"/>
    </location>
</feature>
<comment type="caution">
    <text evidence="2">The sequence shown here is derived from an EMBL/GenBank/DDBJ whole genome shotgun (WGS) entry which is preliminary data.</text>
</comment>
<evidence type="ECO:0000313" key="2">
    <source>
        <dbReference type="EMBL" id="KAJ4135286.1"/>
    </source>
</evidence>
<proteinExistence type="predicted"/>
<accession>A0ABQ8RHL2</accession>
<gene>
    <name evidence="2" type="ORF">NW768_004908</name>
</gene>
<evidence type="ECO:0000313" key="3">
    <source>
        <dbReference type="Proteomes" id="UP001152024"/>
    </source>
</evidence>
<keyword evidence="3" id="KW-1185">Reference proteome</keyword>
<dbReference type="Proteomes" id="UP001152024">
    <property type="component" value="Unassembled WGS sequence"/>
</dbReference>
<evidence type="ECO:0000256" key="1">
    <source>
        <dbReference type="SAM" id="MobiDB-lite"/>
    </source>
</evidence>
<organism evidence="2 3">
    <name type="scientific">Fusarium equiseti</name>
    <name type="common">Fusarium scirpi</name>
    <dbReference type="NCBI Taxonomy" id="61235"/>
    <lineage>
        <taxon>Eukaryota</taxon>
        <taxon>Fungi</taxon>
        <taxon>Dikarya</taxon>
        <taxon>Ascomycota</taxon>
        <taxon>Pezizomycotina</taxon>
        <taxon>Sordariomycetes</taxon>
        <taxon>Hypocreomycetidae</taxon>
        <taxon>Hypocreales</taxon>
        <taxon>Nectriaceae</taxon>
        <taxon>Fusarium</taxon>
        <taxon>Fusarium incarnatum-equiseti species complex</taxon>
    </lineage>
</organism>
<sequence>MLSFAVHYDHCCIATTETVSFAIPTKETSSASQSESTTATIAEIETTTTEAVETASSTDVAGLESTTFTTEVGTTATDAVTTTEAESTAAAATTSAAPAQPENKCNGLSSPYASSGGARFELLCNQAGYGEYPIGPTLQASSYQESLDFCSERFHCWGVNFHNTKLSCTMWSQVGGFYDNLELSTLKKLAS</sequence>
<protein>
    <recommendedName>
        <fullName evidence="4">Apple domain-containing protein</fullName>
    </recommendedName>
</protein>